<reference evidence="4 5" key="1">
    <citation type="submission" date="2018-08" db="EMBL/GenBank/DDBJ databases">
        <title>A genome reference for cultivated species of the human gut microbiota.</title>
        <authorList>
            <person name="Zou Y."/>
            <person name="Xue W."/>
            <person name="Luo G."/>
        </authorList>
    </citation>
    <scope>NUCLEOTIDE SEQUENCE [LARGE SCALE GENOMIC DNA]</scope>
    <source>
        <strain evidence="4 5">AF26-4BH</strain>
    </source>
</reference>
<comment type="subcellular location">
    <subcellularLocation>
        <location evidence="3">Cytoplasm</location>
    </subcellularLocation>
    <text evidence="3">Associated with two foci at the outer edges of the nucleoid region in young cells, and at four foci within both cell halves in older cells.</text>
</comment>
<gene>
    <name evidence="3" type="primary">scpA</name>
    <name evidence="4" type="ORF">DWY69_23365</name>
</gene>
<dbReference type="Gene3D" id="6.10.250.2410">
    <property type="match status" value="1"/>
</dbReference>
<comment type="similarity">
    <text evidence="3">Belongs to the ScpA family.</text>
</comment>
<protein>
    <recommendedName>
        <fullName evidence="2 3">Segregation and condensation protein A</fullName>
    </recommendedName>
</protein>
<dbReference type="GO" id="GO:0007059">
    <property type="term" value="P:chromosome segregation"/>
    <property type="evidence" value="ECO:0007669"/>
    <property type="project" value="UniProtKB-UniRule"/>
</dbReference>
<dbReference type="Gene3D" id="1.10.10.580">
    <property type="entry name" value="Structural maintenance of chromosome 1. Chain E"/>
    <property type="match status" value="1"/>
</dbReference>
<evidence type="ECO:0000313" key="5">
    <source>
        <dbReference type="Proteomes" id="UP000261166"/>
    </source>
</evidence>
<dbReference type="PANTHER" id="PTHR33969">
    <property type="entry name" value="SEGREGATION AND CONDENSATION PROTEIN A"/>
    <property type="match status" value="1"/>
</dbReference>
<dbReference type="EMBL" id="QVLU01000027">
    <property type="protein sequence ID" value="RGE66797.1"/>
    <property type="molecule type" value="Genomic_DNA"/>
</dbReference>
<evidence type="ECO:0000256" key="3">
    <source>
        <dbReference type="HAMAP-Rule" id="MF_01805"/>
    </source>
</evidence>
<dbReference type="Proteomes" id="UP000261166">
    <property type="component" value="Unassembled WGS sequence"/>
</dbReference>
<keyword evidence="1 3" id="KW-0159">Chromosome partition</keyword>
<dbReference type="PANTHER" id="PTHR33969:SF2">
    <property type="entry name" value="SEGREGATION AND CONDENSATION PROTEIN A"/>
    <property type="match status" value="1"/>
</dbReference>
<dbReference type="GO" id="GO:0006260">
    <property type="term" value="P:DNA replication"/>
    <property type="evidence" value="ECO:0007669"/>
    <property type="project" value="UniProtKB-UniRule"/>
</dbReference>
<dbReference type="InterPro" id="IPR003768">
    <property type="entry name" value="ScpA"/>
</dbReference>
<organism evidence="4 5">
    <name type="scientific">Eisenbergiella massiliensis</name>
    <dbReference type="NCBI Taxonomy" id="1720294"/>
    <lineage>
        <taxon>Bacteria</taxon>
        <taxon>Bacillati</taxon>
        <taxon>Bacillota</taxon>
        <taxon>Clostridia</taxon>
        <taxon>Lachnospirales</taxon>
        <taxon>Lachnospiraceae</taxon>
        <taxon>Eisenbergiella</taxon>
    </lineage>
</organism>
<evidence type="ECO:0000313" key="4">
    <source>
        <dbReference type="EMBL" id="RGE66797.1"/>
    </source>
</evidence>
<keyword evidence="3" id="KW-0131">Cell cycle</keyword>
<keyword evidence="3" id="KW-0132">Cell division</keyword>
<dbReference type="GO" id="GO:0051301">
    <property type="term" value="P:cell division"/>
    <property type="evidence" value="ECO:0007669"/>
    <property type="project" value="UniProtKB-KW"/>
</dbReference>
<sequence length="277" mass="32456">MAIEVKLQVFEGPLDLLLHLIEKNKVDIYDIPIAEITEQYMEYIRQMEEGDMNVMSEFLLMAATLLDIKCRMLLPREVNEEGEEEDPRAELVQKLLEYKAYKYMSYELRDMQVDALKVFYKPPTIPEEVLKFREPVNYEELLADLTLTRLNEIFRNCLKRQEDKVDPVRSHFGRIEKDEVNIDAKANYVAGYIRSHKRMNFRELLENQKSRMDVIVTFLVVLELMKTGVVSVEQESIEDDIIITTRKIPEDGLEFHGLTSLGDAVGENEDIDREENQ</sequence>
<evidence type="ECO:0000256" key="2">
    <source>
        <dbReference type="ARBA" id="ARBA00044777"/>
    </source>
</evidence>
<proteinExistence type="inferred from homology"/>
<dbReference type="RefSeq" id="WP_025490917.1">
    <property type="nucleotide sequence ID" value="NZ_CALBAU010000004.1"/>
</dbReference>
<dbReference type="GO" id="GO:0005737">
    <property type="term" value="C:cytoplasm"/>
    <property type="evidence" value="ECO:0007669"/>
    <property type="project" value="UniProtKB-SubCell"/>
</dbReference>
<dbReference type="AlphaFoldDB" id="A0A3E3IIC4"/>
<name>A0A3E3IIC4_9FIRM</name>
<dbReference type="Pfam" id="PF02616">
    <property type="entry name" value="SMC_ScpA"/>
    <property type="match status" value="1"/>
</dbReference>
<accession>A0A3E3IIC4</accession>
<keyword evidence="3" id="KW-0963">Cytoplasm</keyword>
<comment type="caution">
    <text evidence="4">The sequence shown here is derived from an EMBL/GenBank/DDBJ whole genome shotgun (WGS) entry which is preliminary data.</text>
</comment>
<comment type="subunit">
    <text evidence="3">Component of a cohesin-like complex composed of ScpA, ScpB and the Smc homodimer, in which ScpA and ScpB bind to the head domain of Smc. The presence of the three proteins is required for the association of the complex with DNA.</text>
</comment>
<dbReference type="HAMAP" id="MF_01805">
    <property type="entry name" value="ScpA"/>
    <property type="match status" value="1"/>
</dbReference>
<dbReference type="OrthoDB" id="9811016at2"/>
<dbReference type="InterPro" id="IPR023093">
    <property type="entry name" value="ScpA-like_C"/>
</dbReference>
<evidence type="ECO:0000256" key="1">
    <source>
        <dbReference type="ARBA" id="ARBA00022829"/>
    </source>
</evidence>
<comment type="function">
    <text evidence="3">Participates in chromosomal partition during cell division. May act via the formation of a condensin-like complex containing Smc and ScpB that pull DNA away from mid-cell into both cell halves.</text>
</comment>